<dbReference type="OrthoDB" id="1305902at2759"/>
<evidence type="ECO:0000313" key="3">
    <source>
        <dbReference type="EMBL" id="KAF6156276.1"/>
    </source>
</evidence>
<feature type="compositionally biased region" description="Low complexity" evidence="1">
    <location>
        <begin position="348"/>
        <end position="361"/>
    </location>
</feature>
<comment type="caution">
    <text evidence="3">The sequence shown here is derived from an EMBL/GenBank/DDBJ whole genome shotgun (WGS) entry which is preliminary data.</text>
</comment>
<feature type="compositionally biased region" description="Polar residues" evidence="1">
    <location>
        <begin position="365"/>
        <end position="390"/>
    </location>
</feature>
<dbReference type="PANTHER" id="PTHR33223">
    <property type="entry name" value="CCHC-TYPE DOMAIN-CONTAINING PROTEIN"/>
    <property type="match status" value="1"/>
</dbReference>
<accession>A0A7J7MN15</accession>
<evidence type="ECO:0000259" key="2">
    <source>
        <dbReference type="Pfam" id="PF03732"/>
    </source>
</evidence>
<name>A0A7J7MN15_9MAGN</name>
<protein>
    <recommendedName>
        <fullName evidence="2">Retrotransposon gag domain-containing protein</fullName>
    </recommendedName>
</protein>
<dbReference type="Pfam" id="PF03732">
    <property type="entry name" value="Retrotrans_gag"/>
    <property type="match status" value="1"/>
</dbReference>
<evidence type="ECO:0000256" key="1">
    <source>
        <dbReference type="SAM" id="MobiDB-lite"/>
    </source>
</evidence>
<dbReference type="Proteomes" id="UP000541444">
    <property type="component" value="Unassembled WGS sequence"/>
</dbReference>
<keyword evidence="4" id="KW-1185">Reference proteome</keyword>
<sequence>MRDRTILTRRELFPVEGELETFDFPVSPLRLNPSPISSFTPFSVPPQSLEMGDANDNKNNQGPMRIPLKDYMFPKMTNRGEDENPYAHVRDFDDLMFLQKYRNKNEIEAMKLVLFPFSLLGKAKSWLQALRPKLITSFGMVTEAFYKKFFSFETETFRRAILRITQLHGESLNDYLERYKGLILQCPHHGIDSWVLTRNLYDGLDAETKTTVESFCLEKFTNKDDVECLDFLEEMAEKLQTWGTMRETDIQEKGGNAFGVGSNSNLEATLATILRKIESLEIGKNKMSVKVPIFHPKMQACAACDDVGHYTQDFPLIHKIRETRKDQVNMFYQKPSSFPYNQSHHQKNSSGRNNSNNYSGRPYYQRSNSNQNQGGVSFTPNYQHFQQNTPYFPPQNRKPSSDDGIKALLQSNNQLMQQFMQMNQQSMSQIKTSIAQLASGLSTRDKGTFPIQTQPNPKDQTESLHRDQANAVITLRSGKTVDNKVRIPEEKSRESPNPSTEKVVEGGKPICHIELIYQICANTGMYSSKDELLEKDVELSNTRVPHGEVIILEDNSWRLQIYVHSWYRL</sequence>
<organism evidence="3 4">
    <name type="scientific">Kingdonia uniflora</name>
    <dbReference type="NCBI Taxonomy" id="39325"/>
    <lineage>
        <taxon>Eukaryota</taxon>
        <taxon>Viridiplantae</taxon>
        <taxon>Streptophyta</taxon>
        <taxon>Embryophyta</taxon>
        <taxon>Tracheophyta</taxon>
        <taxon>Spermatophyta</taxon>
        <taxon>Magnoliopsida</taxon>
        <taxon>Ranunculales</taxon>
        <taxon>Circaeasteraceae</taxon>
        <taxon>Kingdonia</taxon>
    </lineage>
</organism>
<feature type="compositionally biased region" description="Polar residues" evidence="1">
    <location>
        <begin position="334"/>
        <end position="343"/>
    </location>
</feature>
<feature type="region of interest" description="Disordered" evidence="1">
    <location>
        <begin position="334"/>
        <end position="405"/>
    </location>
</feature>
<dbReference type="AlphaFoldDB" id="A0A7J7MN15"/>
<dbReference type="InterPro" id="IPR005162">
    <property type="entry name" value="Retrotrans_gag_dom"/>
</dbReference>
<reference evidence="3 4" key="1">
    <citation type="journal article" date="2020" name="IScience">
        <title>Genome Sequencing of the Endangered Kingdonia uniflora (Circaeasteraceae, Ranunculales) Reveals Potential Mechanisms of Evolutionary Specialization.</title>
        <authorList>
            <person name="Sun Y."/>
            <person name="Deng T."/>
            <person name="Zhang A."/>
            <person name="Moore M.J."/>
            <person name="Landis J.B."/>
            <person name="Lin N."/>
            <person name="Zhang H."/>
            <person name="Zhang X."/>
            <person name="Huang J."/>
            <person name="Zhang X."/>
            <person name="Sun H."/>
            <person name="Wang H."/>
        </authorList>
    </citation>
    <scope>NUCLEOTIDE SEQUENCE [LARGE SCALE GENOMIC DNA]</scope>
    <source>
        <strain evidence="3">TB1705</strain>
        <tissue evidence="3">Leaf</tissue>
    </source>
</reference>
<proteinExistence type="predicted"/>
<dbReference type="PANTHER" id="PTHR33223:SF11">
    <property type="entry name" value="ELEMENT PROTEIN, PUTATIVE-RELATED"/>
    <property type="match status" value="1"/>
</dbReference>
<dbReference type="EMBL" id="JACGCM010001360">
    <property type="protein sequence ID" value="KAF6156276.1"/>
    <property type="molecule type" value="Genomic_DNA"/>
</dbReference>
<gene>
    <name evidence="3" type="ORF">GIB67_008046</name>
</gene>
<evidence type="ECO:0000313" key="4">
    <source>
        <dbReference type="Proteomes" id="UP000541444"/>
    </source>
</evidence>
<feature type="domain" description="Retrotransposon gag" evidence="2">
    <location>
        <begin position="114"/>
        <end position="205"/>
    </location>
</feature>
<feature type="region of interest" description="Disordered" evidence="1">
    <location>
        <begin position="445"/>
        <end position="464"/>
    </location>
</feature>